<proteinExistence type="inferred from homology"/>
<dbReference type="InterPro" id="IPR004046">
    <property type="entry name" value="GST_C"/>
</dbReference>
<comment type="similarity">
    <text evidence="4">Belongs to the GST superfamily. Tau family.</text>
</comment>
<protein>
    <recommendedName>
        <fullName evidence="1">glutathione transferase</fullName>
        <ecNumber evidence="1">2.5.1.18</ecNumber>
    </recommendedName>
</protein>
<dbReference type="CDD" id="cd03185">
    <property type="entry name" value="GST_C_Tau"/>
    <property type="match status" value="1"/>
</dbReference>
<keyword evidence="9" id="KW-1185">Reference proteome</keyword>
<dbReference type="PROSITE" id="PS50405">
    <property type="entry name" value="GST_CTER"/>
    <property type="match status" value="1"/>
</dbReference>
<evidence type="ECO:0000256" key="2">
    <source>
        <dbReference type="ARBA" id="ARBA00022575"/>
    </source>
</evidence>
<dbReference type="InterPro" id="IPR045074">
    <property type="entry name" value="GST_C_Tau"/>
</dbReference>
<dbReference type="CDD" id="cd03058">
    <property type="entry name" value="GST_N_Tau"/>
    <property type="match status" value="1"/>
</dbReference>
<dbReference type="AlphaFoldDB" id="A0AAD8HE44"/>
<dbReference type="Pfam" id="PF02798">
    <property type="entry name" value="GST_N"/>
    <property type="match status" value="1"/>
</dbReference>
<evidence type="ECO:0000259" key="7">
    <source>
        <dbReference type="PROSITE" id="PS50405"/>
    </source>
</evidence>
<dbReference type="SUPFAM" id="SSF52833">
    <property type="entry name" value="Thioredoxin-like"/>
    <property type="match status" value="1"/>
</dbReference>
<feature type="domain" description="GST N-terminal" evidence="6">
    <location>
        <begin position="4"/>
        <end position="83"/>
    </location>
</feature>
<dbReference type="SFLD" id="SFLDG00358">
    <property type="entry name" value="Main_(cytGST)"/>
    <property type="match status" value="1"/>
</dbReference>
<dbReference type="InterPro" id="IPR040079">
    <property type="entry name" value="Glutathione_S-Trfase"/>
</dbReference>
<evidence type="ECO:0000256" key="4">
    <source>
        <dbReference type="ARBA" id="ARBA00025743"/>
    </source>
</evidence>
<gene>
    <name evidence="8" type="ORF">POM88_041388</name>
</gene>
<dbReference type="GO" id="GO:0005737">
    <property type="term" value="C:cytoplasm"/>
    <property type="evidence" value="ECO:0007669"/>
    <property type="project" value="TreeGrafter"/>
</dbReference>
<dbReference type="InterPro" id="IPR045073">
    <property type="entry name" value="Omega/Tau-like"/>
</dbReference>
<dbReference type="PANTHER" id="PTHR11260:SF773">
    <property type="entry name" value="GLUTATHIONE S-TRANSFERASE U26"/>
    <property type="match status" value="1"/>
</dbReference>
<accession>A0AAD8HE44</accession>
<dbReference type="PANTHER" id="PTHR11260">
    <property type="entry name" value="GLUTATHIONE S-TRANSFERASE, GST, SUPERFAMILY, GST DOMAIN CONTAINING"/>
    <property type="match status" value="1"/>
</dbReference>
<dbReference type="EC" id="2.5.1.18" evidence="1"/>
<dbReference type="FunFam" id="3.40.30.10:FF:000044">
    <property type="entry name" value="Glutathione S-transferase GSTU6"/>
    <property type="match status" value="1"/>
</dbReference>
<comment type="catalytic activity">
    <reaction evidence="5">
        <text>RX + glutathione = an S-substituted glutathione + a halide anion + H(+)</text>
        <dbReference type="Rhea" id="RHEA:16437"/>
        <dbReference type="ChEBI" id="CHEBI:15378"/>
        <dbReference type="ChEBI" id="CHEBI:16042"/>
        <dbReference type="ChEBI" id="CHEBI:17792"/>
        <dbReference type="ChEBI" id="CHEBI:57925"/>
        <dbReference type="ChEBI" id="CHEBI:90779"/>
        <dbReference type="EC" id="2.5.1.18"/>
    </reaction>
</comment>
<keyword evidence="2" id="KW-0216">Detoxification</keyword>
<dbReference type="Gene3D" id="3.40.30.10">
    <property type="entry name" value="Glutaredoxin"/>
    <property type="match status" value="1"/>
</dbReference>
<evidence type="ECO:0000259" key="6">
    <source>
        <dbReference type="PROSITE" id="PS50404"/>
    </source>
</evidence>
<dbReference type="InterPro" id="IPR010987">
    <property type="entry name" value="Glutathione-S-Trfase_C-like"/>
</dbReference>
<dbReference type="PROSITE" id="PS50404">
    <property type="entry name" value="GST_NTER"/>
    <property type="match status" value="1"/>
</dbReference>
<evidence type="ECO:0000313" key="9">
    <source>
        <dbReference type="Proteomes" id="UP001237642"/>
    </source>
</evidence>
<name>A0AAD8HE44_9APIA</name>
<dbReference type="FunFam" id="1.20.1050.10:FF:000016">
    <property type="entry name" value="Glutathione S-transferase U9"/>
    <property type="match status" value="1"/>
</dbReference>
<dbReference type="InterPro" id="IPR004045">
    <property type="entry name" value="Glutathione_S-Trfase_N"/>
</dbReference>
<evidence type="ECO:0000256" key="3">
    <source>
        <dbReference type="ARBA" id="ARBA00022679"/>
    </source>
</evidence>
<organism evidence="8 9">
    <name type="scientific">Heracleum sosnowskyi</name>
    <dbReference type="NCBI Taxonomy" id="360622"/>
    <lineage>
        <taxon>Eukaryota</taxon>
        <taxon>Viridiplantae</taxon>
        <taxon>Streptophyta</taxon>
        <taxon>Embryophyta</taxon>
        <taxon>Tracheophyta</taxon>
        <taxon>Spermatophyta</taxon>
        <taxon>Magnoliopsida</taxon>
        <taxon>eudicotyledons</taxon>
        <taxon>Gunneridae</taxon>
        <taxon>Pentapetalae</taxon>
        <taxon>asterids</taxon>
        <taxon>campanulids</taxon>
        <taxon>Apiales</taxon>
        <taxon>Apiaceae</taxon>
        <taxon>Apioideae</taxon>
        <taxon>apioid superclade</taxon>
        <taxon>Tordylieae</taxon>
        <taxon>Tordyliinae</taxon>
        <taxon>Heracleum</taxon>
    </lineage>
</organism>
<dbReference type="Pfam" id="PF00043">
    <property type="entry name" value="GST_C"/>
    <property type="match status" value="1"/>
</dbReference>
<dbReference type="Gene3D" id="1.20.1050.10">
    <property type="match status" value="1"/>
</dbReference>
<dbReference type="SFLD" id="SFLDS00019">
    <property type="entry name" value="Glutathione_Transferase_(cytos"/>
    <property type="match status" value="1"/>
</dbReference>
<dbReference type="EMBL" id="JAUIZM010000009">
    <property type="protein sequence ID" value="KAK1365827.1"/>
    <property type="molecule type" value="Genomic_DNA"/>
</dbReference>
<dbReference type="GO" id="GO:0004364">
    <property type="term" value="F:glutathione transferase activity"/>
    <property type="evidence" value="ECO:0007669"/>
    <property type="project" value="UniProtKB-EC"/>
</dbReference>
<dbReference type="Proteomes" id="UP001237642">
    <property type="component" value="Unassembled WGS sequence"/>
</dbReference>
<keyword evidence="3 8" id="KW-0808">Transferase</keyword>
<dbReference type="GO" id="GO:0006749">
    <property type="term" value="P:glutathione metabolic process"/>
    <property type="evidence" value="ECO:0007669"/>
    <property type="project" value="InterPro"/>
</dbReference>
<dbReference type="SUPFAM" id="SSF47616">
    <property type="entry name" value="GST C-terminal domain-like"/>
    <property type="match status" value="1"/>
</dbReference>
<evidence type="ECO:0000313" key="8">
    <source>
        <dbReference type="EMBL" id="KAK1365827.1"/>
    </source>
</evidence>
<evidence type="ECO:0000256" key="5">
    <source>
        <dbReference type="ARBA" id="ARBA00047960"/>
    </source>
</evidence>
<dbReference type="InterPro" id="IPR036282">
    <property type="entry name" value="Glutathione-S-Trfase_C_sf"/>
</dbReference>
<feature type="domain" description="GST C-terminal" evidence="7">
    <location>
        <begin position="90"/>
        <end position="220"/>
    </location>
</feature>
<dbReference type="InterPro" id="IPR036249">
    <property type="entry name" value="Thioredoxin-like_sf"/>
</dbReference>
<evidence type="ECO:0000256" key="1">
    <source>
        <dbReference type="ARBA" id="ARBA00012452"/>
    </source>
</evidence>
<reference evidence="8" key="2">
    <citation type="submission" date="2023-05" db="EMBL/GenBank/DDBJ databases">
        <authorList>
            <person name="Schelkunov M.I."/>
        </authorList>
    </citation>
    <scope>NUCLEOTIDE SEQUENCE</scope>
    <source>
        <strain evidence="8">Hsosn_3</strain>
        <tissue evidence="8">Leaf</tissue>
    </source>
</reference>
<dbReference type="GO" id="GO:0009407">
    <property type="term" value="P:toxin catabolic process"/>
    <property type="evidence" value="ECO:0007669"/>
    <property type="project" value="UniProtKB-ARBA"/>
</dbReference>
<comment type="caution">
    <text evidence="8">The sequence shown here is derived from an EMBL/GenBank/DDBJ whole genome shotgun (WGS) entry which is preliminary data.</text>
</comment>
<dbReference type="SFLD" id="SFLDG01152">
    <property type="entry name" value="Main.3:_Omega-_and_Tau-like"/>
    <property type="match status" value="1"/>
</dbReference>
<reference evidence="8" key="1">
    <citation type="submission" date="2023-02" db="EMBL/GenBank/DDBJ databases">
        <title>Genome of toxic invasive species Heracleum sosnowskyi carries increased number of genes despite the absence of recent whole-genome duplications.</title>
        <authorList>
            <person name="Schelkunov M."/>
            <person name="Shtratnikova V."/>
            <person name="Makarenko M."/>
            <person name="Klepikova A."/>
            <person name="Omelchenko D."/>
            <person name="Novikova G."/>
            <person name="Obukhova E."/>
            <person name="Bogdanov V."/>
            <person name="Penin A."/>
            <person name="Logacheva M."/>
        </authorList>
    </citation>
    <scope>NUCLEOTIDE SEQUENCE</scope>
    <source>
        <strain evidence="8">Hsosn_3</strain>
        <tissue evidence="8">Leaf</tissue>
    </source>
</reference>
<sequence length="234" mass="26005">MVSSSIQVLGTTFSPFVNRVRIALNLKSVNFEFIEEDLSSKSDLLLRSNPVHKKVPVLIHDGKCISESLVIVQYIDENWTGNGYSILPSDPYDRSVSRFWAAYIDGKMIPLMLALTSAQEEEKVALVEKIEEGMGLLEEAFVKCSKGKSYFGGDNIGYIDIVFGSCLGWIKALEKMSGMKLLAEAKTPGLVEWVDKFLSNDVVKNVIPAPEVYIEAIKNMQSVLKKMQAETKTA</sequence>